<keyword evidence="3" id="KW-1185">Reference proteome</keyword>
<proteinExistence type="predicted"/>
<feature type="domain" description="Serine aminopeptidase S33" evidence="1">
    <location>
        <begin position="19"/>
        <end position="90"/>
    </location>
</feature>
<dbReference type="Pfam" id="PF12146">
    <property type="entry name" value="Hydrolase_4"/>
    <property type="match status" value="1"/>
</dbReference>
<comment type="caution">
    <text evidence="2">The sequence shown here is derived from an EMBL/GenBank/DDBJ whole genome shotgun (WGS) entry which is preliminary data.</text>
</comment>
<dbReference type="GO" id="GO:0016787">
    <property type="term" value="F:hydrolase activity"/>
    <property type="evidence" value="ECO:0007669"/>
    <property type="project" value="UniProtKB-KW"/>
</dbReference>
<organism evidence="2 3">
    <name type="scientific">Neobacillus pocheonensis</name>
    <dbReference type="NCBI Taxonomy" id="363869"/>
    <lineage>
        <taxon>Bacteria</taxon>
        <taxon>Bacillati</taxon>
        <taxon>Bacillota</taxon>
        <taxon>Bacilli</taxon>
        <taxon>Bacillales</taxon>
        <taxon>Bacillaceae</taxon>
        <taxon>Neobacillus</taxon>
    </lineage>
</organism>
<dbReference type="Gene3D" id="3.40.50.1820">
    <property type="entry name" value="alpha/beta hydrolase"/>
    <property type="match status" value="1"/>
</dbReference>
<evidence type="ECO:0000259" key="1">
    <source>
        <dbReference type="Pfam" id="PF12146"/>
    </source>
</evidence>
<dbReference type="InterPro" id="IPR029058">
    <property type="entry name" value="AB_hydrolase_fold"/>
</dbReference>
<evidence type="ECO:0000313" key="2">
    <source>
        <dbReference type="EMBL" id="MCM2535463.1"/>
    </source>
</evidence>
<dbReference type="SUPFAM" id="SSF53474">
    <property type="entry name" value="alpha/beta-Hydrolases"/>
    <property type="match status" value="1"/>
</dbReference>
<accession>A0ABT0WIU1</accession>
<protein>
    <submittedName>
        <fullName evidence="2">Alpha/beta hydrolase</fullName>
    </submittedName>
</protein>
<reference evidence="2 3" key="1">
    <citation type="submission" date="2022-06" db="EMBL/GenBank/DDBJ databases">
        <authorList>
            <person name="Jeon C.O."/>
        </authorList>
    </citation>
    <scope>NUCLEOTIDE SEQUENCE [LARGE SCALE GENOMIC DNA]</scope>
    <source>
        <strain evidence="2 3">KCTC 13943</strain>
    </source>
</reference>
<gene>
    <name evidence="2" type="ORF">NDK43_27995</name>
</gene>
<dbReference type="Proteomes" id="UP001523262">
    <property type="component" value="Unassembled WGS sequence"/>
</dbReference>
<dbReference type="InterPro" id="IPR022742">
    <property type="entry name" value="Hydrolase_4"/>
</dbReference>
<dbReference type="EMBL" id="JAMQCR010000003">
    <property type="protein sequence ID" value="MCM2535463.1"/>
    <property type="molecule type" value="Genomic_DNA"/>
</dbReference>
<keyword evidence="2" id="KW-0378">Hydrolase</keyword>
<sequence length="107" mass="12691">MWHLYKENELFQRYKRKIRETPIASTGQFRRLVSFVKPQLTRVEVPTFIAQGECDGIAPPKSAEYLYQTIGVKQKKLTYIKDSKHHICHFEENVALFSQVLDFLMER</sequence>
<evidence type="ECO:0000313" key="3">
    <source>
        <dbReference type="Proteomes" id="UP001523262"/>
    </source>
</evidence>
<name>A0ABT0WIU1_9BACI</name>